<dbReference type="PANTHER" id="PTHR28498">
    <property type="entry name" value="ZINC FINGER SWIM DOMAIN-CONTAINING PROTEIN 7"/>
    <property type="match status" value="1"/>
</dbReference>
<reference evidence="1" key="1">
    <citation type="submission" date="2014-03" db="EMBL/GenBank/DDBJ databases">
        <title>The sialotranscriptome of Amblyomma triste, Amblyomma parvum and Amblyomma cajennense ticks, uncovered by 454-based RNA-seq.</title>
        <authorList>
            <person name="Garcia G.R."/>
            <person name="Gardinassi L.G."/>
            <person name="Ribeiro J.M."/>
            <person name="Anatriello E."/>
            <person name="Ferreira B.R."/>
            <person name="Moreira H.N."/>
            <person name="Mafra C."/>
            <person name="Olegario M.M."/>
            <person name="Szabo P.J."/>
            <person name="Miranda-Santos I.K."/>
            <person name="Maruyama S.R."/>
        </authorList>
    </citation>
    <scope>NUCLEOTIDE SEQUENCE</scope>
    <source>
        <strain evidence="1">Mato Grasso do Sul</strain>
        <tissue evidence="1">Salivary glands</tissue>
    </source>
</reference>
<dbReference type="GO" id="GO:0000724">
    <property type="term" value="P:double-strand break repair via homologous recombination"/>
    <property type="evidence" value="ECO:0007669"/>
    <property type="project" value="TreeGrafter"/>
</dbReference>
<evidence type="ECO:0000313" key="1">
    <source>
        <dbReference type="EMBL" id="JAC29557.1"/>
    </source>
</evidence>
<evidence type="ECO:0008006" key="2">
    <source>
        <dbReference type="Google" id="ProtNLM"/>
    </source>
</evidence>
<protein>
    <recommendedName>
        <fullName evidence="2">SWIM-type domain-containing protein</fullName>
    </recommendedName>
</protein>
<dbReference type="AlphaFoldDB" id="A0A023G6Y7"/>
<dbReference type="GO" id="GO:0097196">
    <property type="term" value="C:Shu complex"/>
    <property type="evidence" value="ECO:0007669"/>
    <property type="project" value="TreeGrafter"/>
</dbReference>
<proteinExistence type="evidence at transcript level"/>
<name>A0A023G6Y7_AMBTT</name>
<dbReference type="EMBL" id="GBBM01005861">
    <property type="protein sequence ID" value="JAC29557.1"/>
    <property type="molecule type" value="mRNA"/>
</dbReference>
<accession>A0A023G6Y7</accession>
<dbReference type="PANTHER" id="PTHR28498:SF1">
    <property type="entry name" value="ZINC FINGER SWIM DOMAIN-CONTAINING PROTEIN 7"/>
    <property type="match status" value="1"/>
</dbReference>
<organism evidence="1">
    <name type="scientific">Amblyomma triste</name>
    <name type="common">Neotropical tick</name>
    <dbReference type="NCBI Taxonomy" id="251400"/>
    <lineage>
        <taxon>Eukaryota</taxon>
        <taxon>Metazoa</taxon>
        <taxon>Ecdysozoa</taxon>
        <taxon>Arthropoda</taxon>
        <taxon>Chelicerata</taxon>
        <taxon>Arachnida</taxon>
        <taxon>Acari</taxon>
        <taxon>Parasitiformes</taxon>
        <taxon>Ixodida</taxon>
        <taxon>Ixodoidea</taxon>
        <taxon>Ixodidae</taxon>
        <taxon>Amblyomminae</taxon>
        <taxon>Amblyomma</taxon>
    </lineage>
</organism>
<sequence length="138" mass="15912">MSFTQIHYDVQKLLFKKLAEEYGEKKIISTKTLNELDHFFRGPLQSALRLVDRRRVKRLTCPRGRTVYQVAGEARAFYTCLPSGNFCACYSYLHQVLRRQEIPMCKHVLASRLAEALGTCDNVCCTDETMMFLLHGLS</sequence>